<evidence type="ECO:0000313" key="1">
    <source>
        <dbReference type="EMBL" id="SVB77164.1"/>
    </source>
</evidence>
<name>A0A382GQR9_9ZZZZ</name>
<accession>A0A382GQR9</accession>
<gene>
    <name evidence="1" type="ORF">METZ01_LOCUS230018</name>
</gene>
<reference evidence="1" key="1">
    <citation type="submission" date="2018-05" db="EMBL/GenBank/DDBJ databases">
        <authorList>
            <person name="Lanie J.A."/>
            <person name="Ng W.-L."/>
            <person name="Kazmierczak K.M."/>
            <person name="Andrzejewski T.M."/>
            <person name="Davidsen T.M."/>
            <person name="Wayne K.J."/>
            <person name="Tettelin H."/>
            <person name="Glass J.I."/>
            <person name="Rusch D."/>
            <person name="Podicherti R."/>
            <person name="Tsui H.-C.T."/>
            <person name="Winkler M.E."/>
        </authorList>
    </citation>
    <scope>NUCLEOTIDE SEQUENCE</scope>
</reference>
<protein>
    <recommendedName>
        <fullName evidence="2">Methyltransferase type 11 domain-containing protein</fullName>
    </recommendedName>
</protein>
<dbReference type="EMBL" id="UINC01056756">
    <property type="protein sequence ID" value="SVB77164.1"/>
    <property type="molecule type" value="Genomic_DNA"/>
</dbReference>
<dbReference type="Pfam" id="PF13489">
    <property type="entry name" value="Methyltransf_23"/>
    <property type="match status" value="1"/>
</dbReference>
<dbReference type="InterPro" id="IPR029063">
    <property type="entry name" value="SAM-dependent_MTases_sf"/>
</dbReference>
<proteinExistence type="predicted"/>
<dbReference type="SUPFAM" id="SSF53335">
    <property type="entry name" value="S-adenosyl-L-methionine-dependent methyltransferases"/>
    <property type="match status" value="1"/>
</dbReference>
<dbReference type="AlphaFoldDB" id="A0A382GQR9"/>
<evidence type="ECO:0008006" key="2">
    <source>
        <dbReference type="Google" id="ProtNLM"/>
    </source>
</evidence>
<dbReference type="Gene3D" id="3.40.50.150">
    <property type="entry name" value="Vaccinia Virus protein VP39"/>
    <property type="match status" value="1"/>
</dbReference>
<feature type="non-terminal residue" evidence="1">
    <location>
        <position position="174"/>
    </location>
</feature>
<organism evidence="1">
    <name type="scientific">marine metagenome</name>
    <dbReference type="NCBI Taxonomy" id="408172"/>
    <lineage>
        <taxon>unclassified sequences</taxon>
        <taxon>metagenomes</taxon>
        <taxon>ecological metagenomes</taxon>
    </lineage>
</organism>
<sequence length="174" mass="19780">MGIKEDLAFEHLEGRGIEFGALTNPLPVNKDQAEVVYADRLSRSDAIVLFPELGEVTESIVEPELIIDFNDAVALRSLASENFDFLIANHFIEHLVNPIRFLVGCSEMLKSGGMLFLTVPDKDRTFDNNRKLTSNHHLWRDFRRGESTISNSHLREFLKSLPLHTPPDSVINYF</sequence>